<evidence type="ECO:0000313" key="1">
    <source>
        <dbReference type="EMBL" id="ADN00418.1"/>
    </source>
</evidence>
<dbReference type="KEGG" id="ddd:Dda3937_00310"/>
<dbReference type="EMBL" id="CP002038">
    <property type="protein sequence ID" value="ADN00418.1"/>
    <property type="molecule type" value="Genomic_DNA"/>
</dbReference>
<proteinExistence type="predicted"/>
<reference evidence="1 2" key="1">
    <citation type="journal article" date="2011" name="J. Bacteriol.">
        <title>Genome sequence of the plant-pathogenic bacterium Dickeya dadantii 3937.</title>
        <authorList>
            <person name="Glasner J.D."/>
            <person name="Yang C.H."/>
            <person name="Reverchon S."/>
            <person name="Hugouvieux-Cotte-Pattat N."/>
            <person name="Condemine G."/>
            <person name="Bohin J.P."/>
            <person name="Van Gijsegem F."/>
            <person name="Yang S."/>
            <person name="Franza T."/>
            <person name="Expert D."/>
            <person name="Plunkett G. III"/>
            <person name="San Francisco M.J."/>
            <person name="Charkowski A.O."/>
            <person name="Py B."/>
            <person name="Bell K."/>
            <person name="Rauscher L."/>
            <person name="Rodriguez-Palenzuela P."/>
            <person name="Toussaint A."/>
            <person name="Holeva M.C."/>
            <person name="He S.Y."/>
            <person name="Douet V."/>
            <person name="Boccara M."/>
            <person name="Blanco C."/>
            <person name="Toth I."/>
            <person name="Anderson B.D."/>
            <person name="Biehl B.S."/>
            <person name="Mau B."/>
            <person name="Flynn S.M."/>
            <person name="Barras F."/>
            <person name="Lindeberg M."/>
            <person name="Birch P.R."/>
            <person name="Tsuyumu S."/>
            <person name="Shi X."/>
            <person name="Hibbing M."/>
            <person name="Yap M.N."/>
            <person name="Carpentier M."/>
            <person name="Dassa E."/>
            <person name="Umehara M."/>
            <person name="Kim J.F."/>
            <person name="Rusch M."/>
            <person name="Soni P."/>
            <person name="Mayhew G.F."/>
            <person name="Fouts D.E."/>
            <person name="Gill S.R."/>
            <person name="Blattner F.R."/>
            <person name="Keen N.T."/>
            <person name="Perna N.T."/>
        </authorList>
    </citation>
    <scope>NUCLEOTIDE SEQUENCE [LARGE SCALE GENOMIC DNA]</scope>
    <source>
        <strain evidence="1 2">3937</strain>
    </source>
</reference>
<dbReference type="Proteomes" id="UP000006859">
    <property type="component" value="Chromosome"/>
</dbReference>
<protein>
    <submittedName>
        <fullName evidence="1">Uncharacterized protein</fullName>
    </submittedName>
</protein>
<dbReference type="AlphaFoldDB" id="E0SKL5"/>
<accession>E0SKL5</accession>
<dbReference type="STRING" id="198628.Dda3937_00310"/>
<sequence>MSVRNRHSRGKIFKVRSFAWFIRQKLHQALRSAIPPGECHQQIYRPEPMSYSGADAINEEKALIREDWFPVRLSETSE</sequence>
<dbReference type="HOGENOM" id="CLU_2616312_0_0_6"/>
<evidence type="ECO:0000313" key="2">
    <source>
        <dbReference type="Proteomes" id="UP000006859"/>
    </source>
</evidence>
<name>E0SKL5_DICD3</name>
<keyword evidence="2" id="KW-1185">Reference proteome</keyword>
<gene>
    <name evidence="1" type="ordered locus">Dda3937_00310</name>
</gene>
<organism evidence="1 2">
    <name type="scientific">Dickeya dadantii (strain 3937)</name>
    <name type="common">Erwinia chrysanthemi (strain 3937)</name>
    <dbReference type="NCBI Taxonomy" id="198628"/>
    <lineage>
        <taxon>Bacteria</taxon>
        <taxon>Pseudomonadati</taxon>
        <taxon>Pseudomonadota</taxon>
        <taxon>Gammaproteobacteria</taxon>
        <taxon>Enterobacterales</taxon>
        <taxon>Pectobacteriaceae</taxon>
        <taxon>Dickeya</taxon>
    </lineage>
</organism>